<reference evidence="2" key="1">
    <citation type="submission" date="2023-01" db="EMBL/GenBank/DDBJ databases">
        <authorList>
            <person name="Van Ghelder C."/>
            <person name="Rancurel C."/>
        </authorList>
    </citation>
    <scope>NUCLEOTIDE SEQUENCE</scope>
    <source>
        <strain evidence="2">CNCM I-4278</strain>
    </source>
</reference>
<dbReference type="EMBL" id="CAOQHR010000003">
    <property type="protein sequence ID" value="CAI6331771.1"/>
    <property type="molecule type" value="Genomic_DNA"/>
</dbReference>
<name>A0A9W4UB62_9PLEO</name>
<accession>A0A9W4UB62</accession>
<gene>
    <name evidence="2" type="ORF">PDIGIT_LOCUS4800</name>
</gene>
<feature type="chain" id="PRO_5040775600" evidence="1">
    <location>
        <begin position="23"/>
        <end position="127"/>
    </location>
</feature>
<evidence type="ECO:0000313" key="2">
    <source>
        <dbReference type="EMBL" id="CAI6331771.1"/>
    </source>
</evidence>
<comment type="caution">
    <text evidence="2">The sequence shown here is derived from an EMBL/GenBank/DDBJ whole genome shotgun (WGS) entry which is preliminary data.</text>
</comment>
<dbReference type="Proteomes" id="UP001152607">
    <property type="component" value="Unassembled WGS sequence"/>
</dbReference>
<protein>
    <submittedName>
        <fullName evidence="2">Uncharacterized protein</fullName>
    </submittedName>
</protein>
<evidence type="ECO:0000256" key="1">
    <source>
        <dbReference type="SAM" id="SignalP"/>
    </source>
</evidence>
<evidence type="ECO:0000313" key="3">
    <source>
        <dbReference type="Proteomes" id="UP001152607"/>
    </source>
</evidence>
<organism evidence="2 3">
    <name type="scientific">Periconia digitata</name>
    <dbReference type="NCBI Taxonomy" id="1303443"/>
    <lineage>
        <taxon>Eukaryota</taxon>
        <taxon>Fungi</taxon>
        <taxon>Dikarya</taxon>
        <taxon>Ascomycota</taxon>
        <taxon>Pezizomycotina</taxon>
        <taxon>Dothideomycetes</taxon>
        <taxon>Pleosporomycetidae</taxon>
        <taxon>Pleosporales</taxon>
        <taxon>Massarineae</taxon>
        <taxon>Periconiaceae</taxon>
        <taxon>Periconia</taxon>
    </lineage>
</organism>
<dbReference type="OrthoDB" id="5407769at2759"/>
<keyword evidence="3" id="KW-1185">Reference proteome</keyword>
<feature type="signal peptide" evidence="1">
    <location>
        <begin position="1"/>
        <end position="22"/>
    </location>
</feature>
<proteinExistence type="predicted"/>
<keyword evidence="1" id="KW-0732">Signal</keyword>
<dbReference type="AlphaFoldDB" id="A0A9W4UB62"/>
<sequence>MYANLSTAALLVLGLLGTQASAFTLMTYTSTSCTGLSPEEETSVDKGCTTYTNGKFRSIINNWSSNDDNKLLLAFYSDEKCCHANMVETFSWTDGCQEVKDGIKSWRVVDPDEPEKGKKGEDYMCDE</sequence>